<feature type="binding site" evidence="8">
    <location>
        <begin position="26"/>
        <end position="31"/>
    </location>
    <ligand>
        <name>ATP</name>
        <dbReference type="ChEBI" id="CHEBI:30616"/>
    </ligand>
</feature>
<dbReference type="HAMAP" id="MF_01161">
    <property type="entry name" value="tRNA_Ile_lys_synt"/>
    <property type="match status" value="1"/>
</dbReference>
<dbReference type="CDD" id="cd01992">
    <property type="entry name" value="TilS_N"/>
    <property type="match status" value="1"/>
</dbReference>
<organism evidence="10 11">
    <name type="scientific">Thermoflexibacter ruber</name>
    <dbReference type="NCBI Taxonomy" id="1003"/>
    <lineage>
        <taxon>Bacteria</taxon>
        <taxon>Pseudomonadati</taxon>
        <taxon>Bacteroidota</taxon>
        <taxon>Cytophagia</taxon>
        <taxon>Cytophagales</taxon>
        <taxon>Thermoflexibacteraceae</taxon>
        <taxon>Thermoflexibacter</taxon>
    </lineage>
</organism>
<keyword evidence="5 8" id="KW-0547">Nucleotide-binding</keyword>
<evidence type="ECO:0000256" key="8">
    <source>
        <dbReference type="HAMAP-Rule" id="MF_01161"/>
    </source>
</evidence>
<feature type="domain" description="Lysidine-tRNA(Ile) synthetase C-terminal" evidence="9">
    <location>
        <begin position="366"/>
        <end position="439"/>
    </location>
</feature>
<keyword evidence="11" id="KW-1185">Reference proteome</keyword>
<sequence length="447" mass="51726">MLDTVRKYIAQNQLFEELQNLLLAVSGGVDSVVLVDILHRFQSYSLSIAHCNFQLRGKESDEDETFVANLAREYQLPLFVKKFDTQEFASKNKLSIQVAARQLRYAWFDEILLSQQIPLLVTAHHQNDNIETVIYNLAKGTGIAGLHGILPKNGNIVRPLLCVSKEEILQYASANQLVWREDSSNESDKYSRNLIRHHIIPILKQLNPKLENTFQENTEKIHAVENIFKNVVNEFKNRVLNEINAICYLDIEVIRKESENQIKLYEILKDFGFNYSQIKQIINTLDSEAGKLFTSHTHTLVKDRKHLVLAPIQAKNEAIKFEKKSPIVTHHNFTLELYIFSKSPDFQFSTDANIAYLDFDKLSENLTVRNFEHGDEFCPLGMKGKKKKLTDFLNDLKIPLNLKNQVLLLLSDKQIAWVIGHRIDDRFKITEKTQTVLEVRYMIKQQS</sequence>
<proteinExistence type="inferred from homology"/>
<dbReference type="InterPro" id="IPR011063">
    <property type="entry name" value="TilS/TtcA_N"/>
</dbReference>
<evidence type="ECO:0000313" key="10">
    <source>
        <dbReference type="EMBL" id="SFE59178.1"/>
    </source>
</evidence>
<dbReference type="NCBIfam" id="TIGR02433">
    <property type="entry name" value="lysidine_TilS_C"/>
    <property type="match status" value="1"/>
</dbReference>
<dbReference type="EMBL" id="FONY01000003">
    <property type="protein sequence ID" value="SFE59178.1"/>
    <property type="molecule type" value="Genomic_DNA"/>
</dbReference>
<dbReference type="STRING" id="1003.SAMN04488541_1003143"/>
<comment type="function">
    <text evidence="8">Ligates lysine onto the cytidine present at position 34 of the AUA codon-specific tRNA(Ile) that contains the anticodon CAU, in an ATP-dependent manner. Cytidine is converted to lysidine, thus changing the amino acid specificity of the tRNA from methionine to isoleucine.</text>
</comment>
<dbReference type="GO" id="GO:0005524">
    <property type="term" value="F:ATP binding"/>
    <property type="evidence" value="ECO:0007669"/>
    <property type="project" value="UniProtKB-UniRule"/>
</dbReference>
<dbReference type="AlphaFoldDB" id="A0A1I2BTD8"/>
<keyword evidence="3 8" id="KW-0436">Ligase</keyword>
<evidence type="ECO:0000256" key="4">
    <source>
        <dbReference type="ARBA" id="ARBA00022694"/>
    </source>
</evidence>
<evidence type="ECO:0000256" key="2">
    <source>
        <dbReference type="ARBA" id="ARBA00022490"/>
    </source>
</evidence>
<evidence type="ECO:0000256" key="6">
    <source>
        <dbReference type="ARBA" id="ARBA00022840"/>
    </source>
</evidence>
<dbReference type="PANTHER" id="PTHR43033:SF1">
    <property type="entry name" value="TRNA(ILE)-LYSIDINE SYNTHASE-RELATED"/>
    <property type="match status" value="1"/>
</dbReference>
<dbReference type="OrthoDB" id="9807403at2"/>
<dbReference type="EC" id="6.3.4.19" evidence="8"/>
<dbReference type="Pfam" id="PF11734">
    <property type="entry name" value="TilS_C"/>
    <property type="match status" value="1"/>
</dbReference>
<dbReference type="NCBIfam" id="TIGR02432">
    <property type="entry name" value="lysidine_TilS_N"/>
    <property type="match status" value="1"/>
</dbReference>
<evidence type="ECO:0000256" key="7">
    <source>
        <dbReference type="ARBA" id="ARBA00048539"/>
    </source>
</evidence>
<dbReference type="SUPFAM" id="SSF56037">
    <property type="entry name" value="PheT/TilS domain"/>
    <property type="match status" value="1"/>
</dbReference>
<name>A0A1I2BTD8_9BACT</name>
<dbReference type="InterPro" id="IPR012795">
    <property type="entry name" value="tRNA_Ile_lys_synt_N"/>
</dbReference>
<evidence type="ECO:0000256" key="1">
    <source>
        <dbReference type="ARBA" id="ARBA00004496"/>
    </source>
</evidence>
<dbReference type="InterPro" id="IPR012796">
    <property type="entry name" value="Lysidine-tRNA-synth_C"/>
</dbReference>
<evidence type="ECO:0000256" key="5">
    <source>
        <dbReference type="ARBA" id="ARBA00022741"/>
    </source>
</evidence>
<dbReference type="GO" id="GO:0032267">
    <property type="term" value="F:tRNA(Ile)-lysidine synthase activity"/>
    <property type="evidence" value="ECO:0007669"/>
    <property type="project" value="UniProtKB-EC"/>
</dbReference>
<dbReference type="GO" id="GO:0005737">
    <property type="term" value="C:cytoplasm"/>
    <property type="evidence" value="ECO:0007669"/>
    <property type="project" value="UniProtKB-SubCell"/>
</dbReference>
<dbReference type="PANTHER" id="PTHR43033">
    <property type="entry name" value="TRNA(ILE)-LYSIDINE SYNTHASE-RELATED"/>
    <property type="match status" value="1"/>
</dbReference>
<dbReference type="Gene3D" id="3.40.50.620">
    <property type="entry name" value="HUPs"/>
    <property type="match status" value="1"/>
</dbReference>
<dbReference type="SMART" id="SM00977">
    <property type="entry name" value="TilS_C"/>
    <property type="match status" value="1"/>
</dbReference>
<dbReference type="Proteomes" id="UP000199513">
    <property type="component" value="Unassembled WGS sequence"/>
</dbReference>
<keyword evidence="6 8" id="KW-0067">ATP-binding</keyword>
<dbReference type="SUPFAM" id="SSF52402">
    <property type="entry name" value="Adenine nucleotide alpha hydrolases-like"/>
    <property type="match status" value="1"/>
</dbReference>
<protein>
    <recommendedName>
        <fullName evidence="8">tRNA(Ile)-lysidine synthase</fullName>
        <ecNumber evidence="8">6.3.4.19</ecNumber>
    </recommendedName>
    <alternativeName>
        <fullName evidence="8">tRNA(Ile)-2-lysyl-cytidine synthase</fullName>
    </alternativeName>
    <alternativeName>
        <fullName evidence="8">tRNA(Ile)-lysidine synthetase</fullName>
    </alternativeName>
</protein>
<evidence type="ECO:0000313" key="11">
    <source>
        <dbReference type="Proteomes" id="UP000199513"/>
    </source>
</evidence>
<evidence type="ECO:0000256" key="3">
    <source>
        <dbReference type="ARBA" id="ARBA00022598"/>
    </source>
</evidence>
<accession>A0A1I2BTD8</accession>
<comment type="subcellular location">
    <subcellularLocation>
        <location evidence="1 8">Cytoplasm</location>
    </subcellularLocation>
</comment>
<dbReference type="GO" id="GO:0006400">
    <property type="term" value="P:tRNA modification"/>
    <property type="evidence" value="ECO:0007669"/>
    <property type="project" value="UniProtKB-UniRule"/>
</dbReference>
<keyword evidence="2 8" id="KW-0963">Cytoplasm</keyword>
<dbReference type="RefSeq" id="WP_091539620.1">
    <property type="nucleotide sequence ID" value="NZ_FONY01000003.1"/>
</dbReference>
<gene>
    <name evidence="8" type="primary">tilS</name>
    <name evidence="10" type="ORF">SAMN04488541_1003143</name>
</gene>
<comment type="domain">
    <text evidence="8">The N-terminal region contains the highly conserved SGGXDS motif, predicted to be a P-loop motif involved in ATP binding.</text>
</comment>
<comment type="catalytic activity">
    <reaction evidence="7 8">
        <text>cytidine(34) in tRNA(Ile2) + L-lysine + ATP = lysidine(34) in tRNA(Ile2) + AMP + diphosphate + H(+)</text>
        <dbReference type="Rhea" id="RHEA:43744"/>
        <dbReference type="Rhea" id="RHEA-COMP:10625"/>
        <dbReference type="Rhea" id="RHEA-COMP:10670"/>
        <dbReference type="ChEBI" id="CHEBI:15378"/>
        <dbReference type="ChEBI" id="CHEBI:30616"/>
        <dbReference type="ChEBI" id="CHEBI:32551"/>
        <dbReference type="ChEBI" id="CHEBI:33019"/>
        <dbReference type="ChEBI" id="CHEBI:82748"/>
        <dbReference type="ChEBI" id="CHEBI:83665"/>
        <dbReference type="ChEBI" id="CHEBI:456215"/>
        <dbReference type="EC" id="6.3.4.19"/>
    </reaction>
</comment>
<dbReference type="InterPro" id="IPR012094">
    <property type="entry name" value="tRNA_Ile_lys_synt"/>
</dbReference>
<dbReference type="InterPro" id="IPR014729">
    <property type="entry name" value="Rossmann-like_a/b/a_fold"/>
</dbReference>
<comment type="similarity">
    <text evidence="8">Belongs to the tRNA(Ile)-lysidine synthase family.</text>
</comment>
<reference evidence="10 11" key="1">
    <citation type="submission" date="2016-10" db="EMBL/GenBank/DDBJ databases">
        <authorList>
            <person name="de Groot N.N."/>
        </authorList>
    </citation>
    <scope>NUCLEOTIDE SEQUENCE [LARGE SCALE GENOMIC DNA]</scope>
    <source>
        <strain>GEY</strain>
        <strain evidence="11">DSM 9560</strain>
    </source>
</reference>
<dbReference type="Pfam" id="PF01171">
    <property type="entry name" value="ATP_bind_3"/>
    <property type="match status" value="1"/>
</dbReference>
<keyword evidence="4 8" id="KW-0819">tRNA processing</keyword>
<evidence type="ECO:0000259" key="9">
    <source>
        <dbReference type="SMART" id="SM00977"/>
    </source>
</evidence>